<sequence length="237" mass="27993">MNKNIDILKARSYYYEFFAMPFFFYENDKKFKIWQEQLNELAKNPLSKECEDAFNELKKISFDEFKDEQNSVLFDLSYVNVPLSVSFYEEGRDEGAARLRVIEILKKSEYRRDLLRCPDSEDFVGFVFFLMMTFLRDEADSSNKESFADELFVRVINGFVDEFTQMILEHEKAKFFKFFAVILETFMALERSMQGVEAPVIDQSVQTPAQAALGRKPYKTKMPTVKSKIHWEEFSTI</sequence>
<dbReference type="Gene3D" id="1.10.3480.10">
    <property type="entry name" value="TorD-like"/>
    <property type="match status" value="1"/>
</dbReference>
<evidence type="ECO:0000313" key="2">
    <source>
        <dbReference type="EMBL" id="MBE3607855.1"/>
    </source>
</evidence>
<protein>
    <submittedName>
        <fullName evidence="2">Formate dehydrogenase-specific chaperone</fullName>
    </submittedName>
</protein>
<accession>A0AAW3ZXP5</accession>
<dbReference type="Proteomes" id="UP001318760">
    <property type="component" value="Unassembled WGS sequence"/>
</dbReference>
<dbReference type="InterPro" id="IPR036411">
    <property type="entry name" value="TorD-like_sf"/>
</dbReference>
<reference evidence="1 4" key="2">
    <citation type="submission" date="2020-10" db="EMBL/GenBank/DDBJ databases">
        <title>Campylobacter californiensis sp. nov. isolated from cattle and feral swine in California.</title>
        <authorList>
            <person name="Miller W.G."/>
        </authorList>
    </citation>
    <scope>NUCLEOTIDE SEQUENCE [LARGE SCALE GENOMIC DNA]</scope>
    <source>
        <strain evidence="1 4">RM12919</strain>
    </source>
</reference>
<evidence type="ECO:0000313" key="3">
    <source>
        <dbReference type="Proteomes" id="UP000650616"/>
    </source>
</evidence>
<dbReference type="EMBL" id="JADBHS010000005">
    <property type="protein sequence ID" value="MBE2986284.1"/>
    <property type="molecule type" value="Genomic_DNA"/>
</dbReference>
<evidence type="ECO:0000313" key="4">
    <source>
        <dbReference type="Proteomes" id="UP001318760"/>
    </source>
</evidence>
<dbReference type="EMBL" id="LIWG01000003">
    <property type="protein sequence ID" value="MBE3607855.1"/>
    <property type="molecule type" value="Genomic_DNA"/>
</dbReference>
<proteinExistence type="predicted"/>
<dbReference type="RefSeq" id="WP_170015873.1">
    <property type="nucleotide sequence ID" value="NZ_CP012545.1"/>
</dbReference>
<dbReference type="Proteomes" id="UP000650616">
    <property type="component" value="Unassembled WGS sequence"/>
</dbReference>
<gene>
    <name evidence="1" type="ORF">CCAL12919_03930</name>
    <name evidence="2" type="ORF">CCAL9337_03805</name>
</gene>
<dbReference type="SUPFAM" id="SSF89155">
    <property type="entry name" value="TorD-like"/>
    <property type="match status" value="1"/>
</dbReference>
<organism evidence="2 3">
    <name type="scientific">Campylobacter californiensis</name>
    <dbReference type="NCBI Taxonomy" id="1032243"/>
    <lineage>
        <taxon>Bacteria</taxon>
        <taxon>Pseudomonadati</taxon>
        <taxon>Campylobacterota</taxon>
        <taxon>Epsilonproteobacteria</taxon>
        <taxon>Campylobacterales</taxon>
        <taxon>Campylobacteraceae</taxon>
        <taxon>Campylobacter</taxon>
    </lineage>
</organism>
<keyword evidence="3" id="KW-1185">Reference proteome</keyword>
<evidence type="ECO:0000313" key="1">
    <source>
        <dbReference type="EMBL" id="MBE2986284.1"/>
    </source>
</evidence>
<dbReference type="AlphaFoldDB" id="A0AAW3ZXP5"/>
<name>A0AAW3ZXP5_9BACT</name>
<reference evidence="2 3" key="1">
    <citation type="submission" date="2015-08" db="EMBL/GenBank/DDBJ databases">
        <title>Comparative genomics of the Campylobacter concisus group.</title>
        <authorList>
            <person name="Yee E."/>
            <person name="Chapman M.H."/>
            <person name="Huynh S."/>
            <person name="Bono J.L."/>
            <person name="On S.L."/>
            <person name="St Leger J."/>
            <person name="Foster G."/>
            <person name="Parker C.T."/>
            <person name="Miller W.G."/>
        </authorList>
    </citation>
    <scope>NUCLEOTIDE SEQUENCE [LARGE SCALE GENOMIC DNA]</scope>
    <source>
        <strain evidence="2 3">RM9337</strain>
    </source>
</reference>
<comment type="caution">
    <text evidence="2">The sequence shown here is derived from an EMBL/GenBank/DDBJ whole genome shotgun (WGS) entry which is preliminary data.</text>
</comment>